<dbReference type="InterPro" id="IPR050316">
    <property type="entry name" value="Tyrosinase/Hemocyanin"/>
</dbReference>
<feature type="binding site" evidence="7">
    <location>
        <position position="184"/>
    </location>
    <ligand>
        <name>Cu cation</name>
        <dbReference type="ChEBI" id="CHEBI:23378"/>
        <label>A</label>
    </ligand>
</feature>
<dbReference type="PROSITE" id="PS00498">
    <property type="entry name" value="TYROSINASE_2"/>
    <property type="match status" value="1"/>
</dbReference>
<dbReference type="PROSITE" id="PS00497">
    <property type="entry name" value="TYROSINASE_1"/>
    <property type="match status" value="1"/>
</dbReference>
<keyword evidence="6 8" id="KW-1015">Disulfide bond</keyword>
<comment type="similarity">
    <text evidence="1">Belongs to the tyrosinase family.</text>
</comment>
<dbReference type="Pfam" id="PF12142">
    <property type="entry name" value="PPO1_DWL"/>
    <property type="match status" value="1"/>
</dbReference>
<dbReference type="Gene3D" id="1.10.1280.10">
    <property type="entry name" value="Di-copper center containing domain from catechol oxidase"/>
    <property type="match status" value="1"/>
</dbReference>
<keyword evidence="2 7" id="KW-0479">Metal-binding</keyword>
<dbReference type="SUPFAM" id="SSF48056">
    <property type="entry name" value="Di-copper centre-containing domain"/>
    <property type="match status" value="1"/>
</dbReference>
<proteinExistence type="inferred from homology"/>
<evidence type="ECO:0000256" key="6">
    <source>
        <dbReference type="ARBA" id="ARBA00023157"/>
    </source>
</evidence>
<evidence type="ECO:0000256" key="4">
    <source>
        <dbReference type="ARBA" id="ARBA00023002"/>
    </source>
</evidence>
<feature type="binding site" evidence="7">
    <location>
        <position position="341"/>
    </location>
    <ligand>
        <name>Cu cation</name>
        <dbReference type="ChEBI" id="CHEBI:23378"/>
        <label>B</label>
    </ligand>
</feature>
<dbReference type="InterPro" id="IPR002227">
    <property type="entry name" value="Tyrosinase_Cu-bd"/>
</dbReference>
<feature type="disulfide bond" evidence="8">
    <location>
        <begin position="109"/>
        <end position="123"/>
    </location>
</feature>
<dbReference type="Proteomes" id="UP001630127">
    <property type="component" value="Unassembled WGS sequence"/>
</dbReference>
<keyword evidence="5 7" id="KW-0186">Copper</keyword>
<evidence type="ECO:0000259" key="11">
    <source>
        <dbReference type="PROSITE" id="PS00498"/>
    </source>
</evidence>
<feature type="cross-link" description="2'-(S-cysteinyl)-histidine (Cys-His)" evidence="9">
    <location>
        <begin position="188"/>
        <end position="207"/>
    </location>
</feature>
<dbReference type="EMBL" id="JBJUIK010000012">
    <property type="protein sequence ID" value="KAL3508864.1"/>
    <property type="molecule type" value="Genomic_DNA"/>
</dbReference>
<accession>A0ABD2YQ77</accession>
<comment type="caution">
    <text evidence="12">The sequence shown here is derived from an EMBL/GenBank/DDBJ whole genome shotgun (WGS) entry which is preliminary data.</text>
</comment>
<dbReference type="InterPro" id="IPR022740">
    <property type="entry name" value="Polyphenol_oxidase_C"/>
</dbReference>
<dbReference type="GO" id="GO:0046872">
    <property type="term" value="F:metal ion binding"/>
    <property type="evidence" value="ECO:0007669"/>
    <property type="project" value="UniProtKB-KW"/>
</dbReference>
<dbReference type="InterPro" id="IPR016213">
    <property type="entry name" value="Polyphenol_oxidase"/>
</dbReference>
<feature type="binding site" evidence="7">
    <location>
        <position position="216"/>
    </location>
    <ligand>
        <name>Cu cation</name>
        <dbReference type="ChEBI" id="CHEBI:23378"/>
        <label>A</label>
    </ligand>
</feature>
<feature type="disulfide bond" evidence="8">
    <location>
        <begin position="122"/>
        <end position="185"/>
    </location>
</feature>
<keyword evidence="4" id="KW-0560">Oxidoreductase</keyword>
<dbReference type="AlphaFoldDB" id="A0ABD2YQ77"/>
<name>A0ABD2YQ77_9GENT</name>
<gene>
    <name evidence="12" type="ORF">ACH5RR_028265</name>
</gene>
<dbReference type="InterPro" id="IPR008922">
    <property type="entry name" value="Di-copper_centre_dom_sf"/>
</dbReference>
<dbReference type="PANTHER" id="PTHR11474">
    <property type="entry name" value="TYROSINASE FAMILY MEMBER"/>
    <property type="match status" value="1"/>
</dbReference>
<keyword evidence="13" id="KW-1185">Reference proteome</keyword>
<dbReference type="Pfam" id="PF00264">
    <property type="entry name" value="Tyrosinase"/>
    <property type="match status" value="1"/>
</dbReference>
<dbReference type="InterPro" id="IPR022739">
    <property type="entry name" value="Polyphenol_oxidase_cen"/>
</dbReference>
<dbReference type="GO" id="GO:0016491">
    <property type="term" value="F:oxidoreductase activity"/>
    <property type="evidence" value="ECO:0007669"/>
    <property type="project" value="UniProtKB-KW"/>
</dbReference>
<evidence type="ECO:0000256" key="1">
    <source>
        <dbReference type="ARBA" id="ARBA00009928"/>
    </source>
</evidence>
<keyword evidence="3" id="KW-0883">Thioether bond</keyword>
<protein>
    <recommendedName>
        <fullName evidence="10 11">Tyrosinase copper-binding domain-containing protein</fullName>
    </recommendedName>
</protein>
<evidence type="ECO:0000313" key="12">
    <source>
        <dbReference type="EMBL" id="KAL3508864.1"/>
    </source>
</evidence>
<dbReference type="PIRSF" id="PIRSF000290">
    <property type="entry name" value="PPO_plant"/>
    <property type="match status" value="1"/>
</dbReference>
<reference evidence="12 13" key="1">
    <citation type="submission" date="2024-11" db="EMBL/GenBank/DDBJ databases">
        <title>A near-complete genome assembly of Cinchona calisaya.</title>
        <authorList>
            <person name="Lian D.C."/>
            <person name="Zhao X.W."/>
            <person name="Wei L."/>
        </authorList>
    </citation>
    <scope>NUCLEOTIDE SEQUENCE [LARGE SCALE GENOMIC DNA]</scope>
    <source>
        <tissue evidence="12">Nenye</tissue>
    </source>
</reference>
<evidence type="ECO:0000256" key="9">
    <source>
        <dbReference type="PIRSR" id="PIRSR000290-3"/>
    </source>
</evidence>
<dbReference type="PRINTS" id="PR00092">
    <property type="entry name" value="TYROSINASE"/>
</dbReference>
<dbReference type="PANTHER" id="PTHR11474:SF76">
    <property type="entry name" value="SHKT DOMAIN-CONTAINING PROTEIN"/>
    <property type="match status" value="1"/>
</dbReference>
<evidence type="ECO:0000313" key="13">
    <source>
        <dbReference type="Proteomes" id="UP001630127"/>
    </source>
</evidence>
<evidence type="ECO:0000256" key="5">
    <source>
        <dbReference type="ARBA" id="ARBA00023008"/>
    </source>
</evidence>
<feature type="binding site" evidence="7">
    <location>
        <position position="207"/>
    </location>
    <ligand>
        <name>Cu cation</name>
        <dbReference type="ChEBI" id="CHEBI:23378"/>
        <label>A</label>
    </ligand>
</feature>
<evidence type="ECO:0000256" key="7">
    <source>
        <dbReference type="PIRSR" id="PIRSR000290-1"/>
    </source>
</evidence>
<evidence type="ECO:0000256" key="8">
    <source>
        <dbReference type="PIRSR" id="PIRSR000290-2"/>
    </source>
</evidence>
<sequence>MASLTMPILSTNFANSFSSSYVTHFRSSSKPTFPNRPRGIKVTCNAANGDPKIPSDTTEVSKKIDEETSLAKLDRRNVLLGIGGLYGATSFGTNPSAYAAPLAPTFTACHDSTDPDKKAIDCCPPTAAAADITDYVPAATKVNTRLAAHLVDDAWLAKYKKALTAMRKLDDSDPRSFKAQANVHCAYCNGGYYQDGYAESKLLLDVHSSWLFLPFHRWYLYFFERICQKYADDDTFAIPFWNWDNPLGMFFPSIFNDTSSPLYDSLRNSNHLTKVLDLSYDGTDTSEGTITVIKNNLITMYKQMVTQATTATAFFGKTFRAGDASDPGAGSIETTPHNNVHRWVGDPDESHGENMGSFYSAGRDPVFYCHHANVDRMWNLWNSLGGQNFTDSDWLNSSFYFYNEEAKPVKVFVKDCVDTKLLGYSYQTVDILWLNSTPKARRTGATLPSAPTPGEVFPTTLEKTITVAVKRPKKQRTKKEKQKSEEVLEISGIEYNVSEFVKFDVYINEDNPEESGPERTELLGSFINVPRGHSMISTTSKSFALTEVLEELGADNYETILVTLVPKSSTVTIKGLKIKFDNTKVSA</sequence>
<dbReference type="Pfam" id="PF12143">
    <property type="entry name" value="PPO1_KFDV"/>
    <property type="match status" value="1"/>
</dbReference>
<organism evidence="12 13">
    <name type="scientific">Cinchona calisaya</name>
    <dbReference type="NCBI Taxonomy" id="153742"/>
    <lineage>
        <taxon>Eukaryota</taxon>
        <taxon>Viridiplantae</taxon>
        <taxon>Streptophyta</taxon>
        <taxon>Embryophyta</taxon>
        <taxon>Tracheophyta</taxon>
        <taxon>Spermatophyta</taxon>
        <taxon>Magnoliopsida</taxon>
        <taxon>eudicotyledons</taxon>
        <taxon>Gunneridae</taxon>
        <taxon>Pentapetalae</taxon>
        <taxon>asterids</taxon>
        <taxon>lamiids</taxon>
        <taxon>Gentianales</taxon>
        <taxon>Rubiaceae</taxon>
        <taxon>Cinchonoideae</taxon>
        <taxon>Cinchoneae</taxon>
        <taxon>Cinchona</taxon>
    </lineage>
</organism>
<feature type="binding site" evidence="7">
    <location>
        <position position="371"/>
    </location>
    <ligand>
        <name>Cu cation</name>
        <dbReference type="ChEBI" id="CHEBI:23378"/>
        <label>B</label>
    </ligand>
</feature>
<evidence type="ECO:0000259" key="10">
    <source>
        <dbReference type="PROSITE" id="PS00497"/>
    </source>
</evidence>
<evidence type="ECO:0000256" key="3">
    <source>
        <dbReference type="ARBA" id="ARBA00022784"/>
    </source>
</evidence>
<feature type="domain" description="Tyrosinase copper-binding" evidence="10">
    <location>
        <begin position="207"/>
        <end position="224"/>
    </location>
</feature>
<comment type="cofactor">
    <cofactor evidence="7">
        <name>Cu(2+)</name>
        <dbReference type="ChEBI" id="CHEBI:29036"/>
    </cofactor>
    <text evidence="7">Binds 2 copper ions per subunit.</text>
</comment>
<feature type="domain" description="Tyrosinase copper-binding" evidence="11">
    <location>
        <begin position="364"/>
        <end position="375"/>
    </location>
</feature>
<feature type="binding site" evidence="7">
    <location>
        <position position="337"/>
    </location>
    <ligand>
        <name>Cu cation</name>
        <dbReference type="ChEBI" id="CHEBI:23378"/>
        <label>B</label>
    </ligand>
</feature>
<evidence type="ECO:0000256" key="2">
    <source>
        <dbReference type="ARBA" id="ARBA00022723"/>
    </source>
</evidence>